<dbReference type="EMBL" id="JBBCAQ010000010">
    <property type="protein sequence ID" value="KAK7600907.1"/>
    <property type="molecule type" value="Genomic_DNA"/>
</dbReference>
<proteinExistence type="predicted"/>
<protein>
    <submittedName>
        <fullName evidence="2">Uncharacterized protein</fullName>
    </submittedName>
</protein>
<feature type="region of interest" description="Disordered" evidence="1">
    <location>
        <begin position="519"/>
        <end position="555"/>
    </location>
</feature>
<accession>A0AAN9TLI5</accession>
<keyword evidence="3" id="KW-1185">Reference proteome</keyword>
<feature type="region of interest" description="Disordered" evidence="1">
    <location>
        <begin position="316"/>
        <end position="360"/>
    </location>
</feature>
<evidence type="ECO:0000313" key="3">
    <source>
        <dbReference type="Proteomes" id="UP001367676"/>
    </source>
</evidence>
<feature type="compositionally biased region" description="Low complexity" evidence="1">
    <location>
        <begin position="541"/>
        <end position="555"/>
    </location>
</feature>
<evidence type="ECO:0000313" key="2">
    <source>
        <dbReference type="EMBL" id="KAK7600907.1"/>
    </source>
</evidence>
<dbReference type="AlphaFoldDB" id="A0AAN9TLI5"/>
<name>A0AAN9TLI5_9HEMI</name>
<sequence>MLTTEENNSENASDDGPSVLGRFTWAVVGRTCVPCLLKSDNTKYVSVRIAESEVLGHFLHKLNTEVFNCISVKSFGITEAENRLLNEINSKHCESLFGKESFTIHSDFIVRLDDLIEFYNFMDICYNKLLLHHASNDRTNKCGFVRINDDSVVPYAVKNDQKYVPLFYFEGETDSLKTRAIDLDNWDLAYLKFCCKVQGIKNELFASDKCMVTSLDDVKSFFPEDTKFDDYWPSKIIEMQQPSNRAQMNGNHSWVQTPPVVTPTAVPPSQPSVLTNKVISSSMSRQLHSNQRINSTAMIPNLSSNVPMYSAWPSTSMTNTASTVSSSTYPSNQSRAPQKMNSSSMHTITSNPSASSRSYVNQTVRSQTPQYYMSSVPNASGTTQQPSPLVRQPAANSVSNAYGNTVSCNNYSPLMYQNNNQPVPDLMTAPSRQMNTTVTSQQQQQQVRSRNALTNQNVNSVGTRFPQTSSSINGSNNVIQAAASSTSLNTMHNNVNNSMPINSRPQQQHRSNSIQNCGEIIDLSSPPHSPQRNSYNAANTVPSVPSSSHSHNSLPPLQRISDAPQLMANGLPQYKIETVNLFNKSVPVINLKPYSEAELAMSLQNIITYYFPRVEMNKLRNWLQNVLSINLYEATSAQIQLLRDHCKGEVASEDFPLLNIQDFQSNYPRIAYLHKQDNGVEPNSKRPKVS</sequence>
<feature type="compositionally biased region" description="Polar residues" evidence="1">
    <location>
        <begin position="530"/>
        <end position="540"/>
    </location>
</feature>
<dbReference type="Proteomes" id="UP001367676">
    <property type="component" value="Unassembled WGS sequence"/>
</dbReference>
<evidence type="ECO:0000256" key="1">
    <source>
        <dbReference type="SAM" id="MobiDB-lite"/>
    </source>
</evidence>
<organism evidence="2 3">
    <name type="scientific">Parthenolecanium corni</name>
    <dbReference type="NCBI Taxonomy" id="536013"/>
    <lineage>
        <taxon>Eukaryota</taxon>
        <taxon>Metazoa</taxon>
        <taxon>Ecdysozoa</taxon>
        <taxon>Arthropoda</taxon>
        <taxon>Hexapoda</taxon>
        <taxon>Insecta</taxon>
        <taxon>Pterygota</taxon>
        <taxon>Neoptera</taxon>
        <taxon>Paraneoptera</taxon>
        <taxon>Hemiptera</taxon>
        <taxon>Sternorrhyncha</taxon>
        <taxon>Coccoidea</taxon>
        <taxon>Coccidae</taxon>
        <taxon>Parthenolecanium</taxon>
    </lineage>
</organism>
<gene>
    <name evidence="2" type="ORF">V9T40_008348</name>
</gene>
<comment type="caution">
    <text evidence="2">The sequence shown here is derived from an EMBL/GenBank/DDBJ whole genome shotgun (WGS) entry which is preliminary data.</text>
</comment>
<reference evidence="2 3" key="1">
    <citation type="submission" date="2024-03" db="EMBL/GenBank/DDBJ databases">
        <title>Adaptation during the transition from Ophiocordyceps entomopathogen to insect associate is accompanied by gene loss and intensified selection.</title>
        <authorList>
            <person name="Ward C.M."/>
            <person name="Onetto C.A."/>
            <person name="Borneman A.R."/>
        </authorList>
    </citation>
    <scope>NUCLEOTIDE SEQUENCE [LARGE SCALE GENOMIC DNA]</scope>
    <source>
        <strain evidence="2">AWRI1</strain>
        <tissue evidence="2">Single Adult Female</tissue>
    </source>
</reference>